<evidence type="ECO:0000259" key="1">
    <source>
        <dbReference type="PROSITE" id="PS50206"/>
    </source>
</evidence>
<dbReference type="InterPro" id="IPR036873">
    <property type="entry name" value="Rhodanese-like_dom_sf"/>
</dbReference>
<dbReference type="Gene3D" id="3.40.250.10">
    <property type="entry name" value="Rhodanese-like domain"/>
    <property type="match status" value="1"/>
</dbReference>
<dbReference type="KEGG" id="mng:MNEG_3102"/>
<dbReference type="InterPro" id="IPR001763">
    <property type="entry name" value="Rhodanese-like_dom"/>
</dbReference>
<sequence>MAVRMRAVNVQAVAKPHRASVKAPVARNLAFGLAASTLVAQPARAEDAVDAVDATVSAVTEVVKAGGSAVRSGIDLLGSAAQALKEGYDVASPYIQQGVEAVTPAVKEAVKVTSEVAGPAINKAVPIVQDTLTGVVKSSGVDLDAVAKTGANVAKTATDGAVAAKPVLEQILSFLSSSSPVELAEYGLGAVALYLLSPLLLGGLLGGIRGYAGDITAVQALEAINGDSNAVIVDIRTPKEKETSGIPDVPGGGNKLVAVEYATIEDKKLRGSLRDAGFIEAQVTAIQIASLKRLGRGSKVLLLDRTGSTAKTVAKELSKRGFGRVYVIDGGFDGRNGWVGSKLLVKPDAGAGLQPLPNITRTITSRRGLPAPSK</sequence>
<dbReference type="PANTHER" id="PTHR34209">
    <property type="entry name" value="RHODANESE/CELL CYCLE CONTROL PHOSPHATASE SUPERFAMILY PROTEIN"/>
    <property type="match status" value="1"/>
</dbReference>
<dbReference type="GO" id="GO:0009704">
    <property type="term" value="P:de-etiolation"/>
    <property type="evidence" value="ECO:0007669"/>
    <property type="project" value="InterPro"/>
</dbReference>
<dbReference type="SMART" id="SM00450">
    <property type="entry name" value="RHOD"/>
    <property type="match status" value="1"/>
</dbReference>
<dbReference type="RefSeq" id="XP_013903874.1">
    <property type="nucleotide sequence ID" value="XM_014048420.1"/>
</dbReference>
<proteinExistence type="predicted"/>
<dbReference type="GeneID" id="25735980"/>
<organism evidence="2 3">
    <name type="scientific">Monoraphidium neglectum</name>
    <dbReference type="NCBI Taxonomy" id="145388"/>
    <lineage>
        <taxon>Eukaryota</taxon>
        <taxon>Viridiplantae</taxon>
        <taxon>Chlorophyta</taxon>
        <taxon>core chlorophytes</taxon>
        <taxon>Chlorophyceae</taxon>
        <taxon>CS clade</taxon>
        <taxon>Sphaeropleales</taxon>
        <taxon>Selenastraceae</taxon>
        <taxon>Monoraphidium</taxon>
    </lineage>
</organism>
<dbReference type="Proteomes" id="UP000054498">
    <property type="component" value="Unassembled WGS sequence"/>
</dbReference>
<accession>A0A0D2MQA9</accession>
<dbReference type="CDD" id="cd00158">
    <property type="entry name" value="RHOD"/>
    <property type="match status" value="1"/>
</dbReference>
<dbReference type="EMBL" id="KK100595">
    <property type="protein sequence ID" value="KIZ04855.1"/>
    <property type="molecule type" value="Genomic_DNA"/>
</dbReference>
<protein>
    <recommendedName>
        <fullName evidence="1">Rhodanese domain-containing protein</fullName>
    </recommendedName>
</protein>
<dbReference type="AlphaFoldDB" id="A0A0D2MQA9"/>
<keyword evidence="3" id="KW-1185">Reference proteome</keyword>
<reference evidence="2 3" key="1">
    <citation type="journal article" date="2013" name="BMC Genomics">
        <title>Reconstruction of the lipid metabolism for the microalga Monoraphidium neglectum from its genome sequence reveals characteristics suitable for biofuel production.</title>
        <authorList>
            <person name="Bogen C."/>
            <person name="Al-Dilaimi A."/>
            <person name="Albersmeier A."/>
            <person name="Wichmann J."/>
            <person name="Grundmann M."/>
            <person name="Rupp O."/>
            <person name="Lauersen K.J."/>
            <person name="Blifernez-Klassen O."/>
            <person name="Kalinowski J."/>
            <person name="Goesmann A."/>
            <person name="Mussgnug J.H."/>
            <person name="Kruse O."/>
        </authorList>
    </citation>
    <scope>NUCLEOTIDE SEQUENCE [LARGE SCALE GENOMIC DNA]</scope>
    <source>
        <strain evidence="2 3">SAG 48.87</strain>
    </source>
</reference>
<dbReference type="STRING" id="145388.A0A0D2MQA9"/>
<feature type="domain" description="Rhodanese" evidence="1">
    <location>
        <begin position="226"/>
        <end position="341"/>
    </location>
</feature>
<dbReference type="GO" id="GO:0071277">
    <property type="term" value="P:cellular response to calcium ion"/>
    <property type="evidence" value="ECO:0007669"/>
    <property type="project" value="InterPro"/>
</dbReference>
<dbReference type="PROSITE" id="PS50206">
    <property type="entry name" value="RHODANESE_3"/>
    <property type="match status" value="1"/>
</dbReference>
<dbReference type="Pfam" id="PF00581">
    <property type="entry name" value="Rhodanese"/>
    <property type="match status" value="1"/>
</dbReference>
<gene>
    <name evidence="2" type="ORF">MNEG_3102</name>
</gene>
<evidence type="ECO:0000313" key="3">
    <source>
        <dbReference type="Proteomes" id="UP000054498"/>
    </source>
</evidence>
<name>A0A0D2MQA9_9CHLO</name>
<dbReference type="SUPFAM" id="SSF52821">
    <property type="entry name" value="Rhodanese/Cell cycle control phosphatase"/>
    <property type="match status" value="1"/>
</dbReference>
<dbReference type="GO" id="GO:0090333">
    <property type="term" value="P:regulation of stomatal closure"/>
    <property type="evidence" value="ECO:0007669"/>
    <property type="project" value="InterPro"/>
</dbReference>
<dbReference type="PANTHER" id="PTHR34209:SF1">
    <property type="entry name" value="CALCIUM SENSING RECEPTOR, CHLOROPLASTIC"/>
    <property type="match status" value="1"/>
</dbReference>
<evidence type="ECO:0000313" key="2">
    <source>
        <dbReference type="EMBL" id="KIZ04855.1"/>
    </source>
</evidence>
<dbReference type="InterPro" id="IPR044690">
    <property type="entry name" value="CAS_plant"/>
</dbReference>
<dbReference type="OrthoDB" id="2015023at2759"/>